<gene>
    <name evidence="2" type="ordered locus">MTR_8g106725</name>
</gene>
<organism evidence="2 4">
    <name type="scientific">Medicago truncatula</name>
    <name type="common">Barrel medic</name>
    <name type="synonym">Medicago tribuloides</name>
    <dbReference type="NCBI Taxonomy" id="3880"/>
    <lineage>
        <taxon>Eukaryota</taxon>
        <taxon>Viridiplantae</taxon>
        <taxon>Streptophyta</taxon>
        <taxon>Embryophyta</taxon>
        <taxon>Tracheophyta</taxon>
        <taxon>Spermatophyta</taxon>
        <taxon>Magnoliopsida</taxon>
        <taxon>eudicotyledons</taxon>
        <taxon>Gunneridae</taxon>
        <taxon>Pentapetalae</taxon>
        <taxon>rosids</taxon>
        <taxon>fabids</taxon>
        <taxon>Fabales</taxon>
        <taxon>Fabaceae</taxon>
        <taxon>Papilionoideae</taxon>
        <taxon>50 kb inversion clade</taxon>
        <taxon>NPAAA clade</taxon>
        <taxon>Hologalegina</taxon>
        <taxon>IRL clade</taxon>
        <taxon>Trifolieae</taxon>
        <taxon>Medicago</taxon>
    </lineage>
</organism>
<evidence type="ECO:0000313" key="3">
    <source>
        <dbReference type="EnsemblPlants" id="KEH21415"/>
    </source>
</evidence>
<keyword evidence="4" id="KW-1185">Reference proteome</keyword>
<evidence type="ECO:0000313" key="4">
    <source>
        <dbReference type="Proteomes" id="UP000002051"/>
    </source>
</evidence>
<dbReference type="Proteomes" id="UP000002051">
    <property type="component" value="Chromosome 8"/>
</dbReference>
<evidence type="ECO:0000313" key="2">
    <source>
        <dbReference type="EMBL" id="KEH21415.1"/>
    </source>
</evidence>
<name>A0A072U6G4_MEDTR</name>
<feature type="region of interest" description="Disordered" evidence="1">
    <location>
        <begin position="1"/>
        <end position="21"/>
    </location>
</feature>
<protein>
    <submittedName>
        <fullName evidence="2 3">Uncharacterized protein</fullName>
    </submittedName>
</protein>
<reference evidence="2 4" key="1">
    <citation type="journal article" date="2011" name="Nature">
        <title>The Medicago genome provides insight into the evolution of rhizobial symbioses.</title>
        <authorList>
            <person name="Young N.D."/>
            <person name="Debelle F."/>
            <person name="Oldroyd G.E."/>
            <person name="Geurts R."/>
            <person name="Cannon S.B."/>
            <person name="Udvardi M.K."/>
            <person name="Benedito V.A."/>
            <person name="Mayer K.F."/>
            <person name="Gouzy J."/>
            <person name="Schoof H."/>
            <person name="Van de Peer Y."/>
            <person name="Proost S."/>
            <person name="Cook D.R."/>
            <person name="Meyers B.C."/>
            <person name="Spannagl M."/>
            <person name="Cheung F."/>
            <person name="De Mita S."/>
            <person name="Krishnakumar V."/>
            <person name="Gundlach H."/>
            <person name="Zhou S."/>
            <person name="Mudge J."/>
            <person name="Bharti A.K."/>
            <person name="Murray J.D."/>
            <person name="Naoumkina M.A."/>
            <person name="Rosen B."/>
            <person name="Silverstein K.A."/>
            <person name="Tang H."/>
            <person name="Rombauts S."/>
            <person name="Zhao P.X."/>
            <person name="Zhou P."/>
            <person name="Barbe V."/>
            <person name="Bardou P."/>
            <person name="Bechner M."/>
            <person name="Bellec A."/>
            <person name="Berger A."/>
            <person name="Berges H."/>
            <person name="Bidwell S."/>
            <person name="Bisseling T."/>
            <person name="Choisne N."/>
            <person name="Couloux A."/>
            <person name="Denny R."/>
            <person name="Deshpande S."/>
            <person name="Dai X."/>
            <person name="Doyle J.J."/>
            <person name="Dudez A.M."/>
            <person name="Farmer A.D."/>
            <person name="Fouteau S."/>
            <person name="Franken C."/>
            <person name="Gibelin C."/>
            <person name="Gish J."/>
            <person name="Goldstein S."/>
            <person name="Gonzalez A.J."/>
            <person name="Green P.J."/>
            <person name="Hallab A."/>
            <person name="Hartog M."/>
            <person name="Hua A."/>
            <person name="Humphray S.J."/>
            <person name="Jeong D.H."/>
            <person name="Jing Y."/>
            <person name="Jocker A."/>
            <person name="Kenton S.M."/>
            <person name="Kim D.J."/>
            <person name="Klee K."/>
            <person name="Lai H."/>
            <person name="Lang C."/>
            <person name="Lin S."/>
            <person name="Macmil S.L."/>
            <person name="Magdelenat G."/>
            <person name="Matthews L."/>
            <person name="McCorrison J."/>
            <person name="Monaghan E.L."/>
            <person name="Mun J.H."/>
            <person name="Najar F.Z."/>
            <person name="Nicholson C."/>
            <person name="Noirot C."/>
            <person name="O'Bleness M."/>
            <person name="Paule C.R."/>
            <person name="Poulain J."/>
            <person name="Prion F."/>
            <person name="Qin B."/>
            <person name="Qu C."/>
            <person name="Retzel E.F."/>
            <person name="Riddle C."/>
            <person name="Sallet E."/>
            <person name="Samain S."/>
            <person name="Samson N."/>
            <person name="Sanders I."/>
            <person name="Saurat O."/>
            <person name="Scarpelli C."/>
            <person name="Schiex T."/>
            <person name="Segurens B."/>
            <person name="Severin A.J."/>
            <person name="Sherrier D.J."/>
            <person name="Shi R."/>
            <person name="Sims S."/>
            <person name="Singer S.R."/>
            <person name="Sinharoy S."/>
            <person name="Sterck L."/>
            <person name="Viollet A."/>
            <person name="Wang B.B."/>
            <person name="Wang K."/>
            <person name="Wang M."/>
            <person name="Wang X."/>
            <person name="Warfsmann J."/>
            <person name="Weissenbach J."/>
            <person name="White D.D."/>
            <person name="White J.D."/>
            <person name="Wiley G.B."/>
            <person name="Wincker P."/>
            <person name="Xing Y."/>
            <person name="Yang L."/>
            <person name="Yao Z."/>
            <person name="Ying F."/>
            <person name="Zhai J."/>
            <person name="Zhou L."/>
            <person name="Zuber A."/>
            <person name="Denarie J."/>
            <person name="Dixon R.A."/>
            <person name="May G.D."/>
            <person name="Schwartz D.C."/>
            <person name="Rogers J."/>
            <person name="Quetier F."/>
            <person name="Town C.D."/>
            <person name="Roe B.A."/>
        </authorList>
    </citation>
    <scope>NUCLEOTIDE SEQUENCE [LARGE SCALE GENOMIC DNA]</scope>
    <source>
        <strain evidence="2">A17</strain>
        <strain evidence="3 4">cv. Jemalong A17</strain>
    </source>
</reference>
<dbReference type="EMBL" id="CM001224">
    <property type="protein sequence ID" value="KEH21415.1"/>
    <property type="molecule type" value="Genomic_DNA"/>
</dbReference>
<dbReference type="AlphaFoldDB" id="A0A072U6G4"/>
<accession>A0A072U6G4</accession>
<feature type="compositionally biased region" description="Polar residues" evidence="1">
    <location>
        <begin position="10"/>
        <end position="21"/>
    </location>
</feature>
<dbReference type="EnsemblPlants" id="KEH21415">
    <property type="protein sequence ID" value="KEH21415"/>
    <property type="gene ID" value="MTR_8g106725"/>
</dbReference>
<evidence type="ECO:0000256" key="1">
    <source>
        <dbReference type="SAM" id="MobiDB-lite"/>
    </source>
</evidence>
<sequence>MAEGGGTKFSAVTSSGGNSKELQNQKNIFAELMRNSLLLKGRIRTEKAVIKEQSNEPKIVEEESNDEVRLVGDGGSHQEGSHGCRL</sequence>
<reference evidence="3" key="3">
    <citation type="submission" date="2015-04" db="UniProtKB">
        <authorList>
            <consortium name="EnsemblPlants"/>
        </authorList>
    </citation>
    <scope>IDENTIFICATION</scope>
    <source>
        <strain evidence="3">cv. Jemalong A17</strain>
    </source>
</reference>
<reference evidence="2 4" key="2">
    <citation type="journal article" date="2014" name="BMC Genomics">
        <title>An improved genome release (version Mt4.0) for the model legume Medicago truncatula.</title>
        <authorList>
            <person name="Tang H."/>
            <person name="Krishnakumar V."/>
            <person name="Bidwell S."/>
            <person name="Rosen B."/>
            <person name="Chan A."/>
            <person name="Zhou S."/>
            <person name="Gentzbittel L."/>
            <person name="Childs K.L."/>
            <person name="Yandell M."/>
            <person name="Gundlach H."/>
            <person name="Mayer K.F."/>
            <person name="Schwartz D.C."/>
            <person name="Town C.D."/>
        </authorList>
    </citation>
    <scope>GENOME REANNOTATION</scope>
    <source>
        <strain evidence="2">A17</strain>
        <strain evidence="3 4">cv. Jemalong A17</strain>
    </source>
</reference>
<proteinExistence type="predicted"/>
<dbReference type="HOGENOM" id="CLU_2501404_0_0_1"/>